<dbReference type="Proteomes" id="UP000660862">
    <property type="component" value="Unassembled WGS sequence"/>
</dbReference>
<dbReference type="SUPFAM" id="SSF51206">
    <property type="entry name" value="cAMP-binding domain-like"/>
    <property type="match status" value="1"/>
</dbReference>
<evidence type="ECO:0000313" key="3">
    <source>
        <dbReference type="Proteomes" id="UP000660862"/>
    </source>
</evidence>
<evidence type="ECO:0000313" key="2">
    <source>
        <dbReference type="EMBL" id="GGG99915.1"/>
    </source>
</evidence>
<dbReference type="InterPro" id="IPR018490">
    <property type="entry name" value="cNMP-bd_dom_sf"/>
</dbReference>
<gene>
    <name evidence="2" type="ORF">GCM10007415_39710</name>
</gene>
<dbReference type="RefSeq" id="WP_188507844.1">
    <property type="nucleotide sequence ID" value="NZ_BMER01000005.1"/>
</dbReference>
<dbReference type="EMBL" id="BMER01000005">
    <property type="protein sequence ID" value="GGG99915.1"/>
    <property type="molecule type" value="Genomic_DNA"/>
</dbReference>
<feature type="domain" description="Cyclic nucleotide-binding" evidence="1">
    <location>
        <begin position="23"/>
        <end position="108"/>
    </location>
</feature>
<sequence length="179" mass="20435">MQHSNLTLAQAIREANLFERTITLPRNAYLKEAGSIDTNLYLVEAGSLRVFILDGQEQRIVRFGYENDLIVALDCLLTGAASDFAIQAIKKTTLQVLPKHVLMQFVQADLSHLLLWSSALEALVVQQLEREKDLLISSPSLRYQRVLKRSPQLFQQIPHKYIANYLRMTPETLSRLKKS</sequence>
<dbReference type="InterPro" id="IPR014710">
    <property type="entry name" value="RmlC-like_jellyroll"/>
</dbReference>
<dbReference type="InterPro" id="IPR000595">
    <property type="entry name" value="cNMP-bd_dom"/>
</dbReference>
<reference evidence="2" key="1">
    <citation type="journal article" date="2014" name="Int. J. Syst. Evol. Microbiol.">
        <title>Complete genome sequence of Corynebacterium casei LMG S-19264T (=DSM 44701T), isolated from a smear-ripened cheese.</title>
        <authorList>
            <consortium name="US DOE Joint Genome Institute (JGI-PGF)"/>
            <person name="Walter F."/>
            <person name="Albersmeier A."/>
            <person name="Kalinowski J."/>
            <person name="Ruckert C."/>
        </authorList>
    </citation>
    <scope>NUCLEOTIDE SEQUENCE</scope>
    <source>
        <strain evidence="2">CGMCC 1.12195</strain>
    </source>
</reference>
<reference evidence="2" key="2">
    <citation type="submission" date="2020-09" db="EMBL/GenBank/DDBJ databases">
        <authorList>
            <person name="Sun Q."/>
            <person name="Zhou Y."/>
        </authorList>
    </citation>
    <scope>NUCLEOTIDE SEQUENCE</scope>
    <source>
        <strain evidence="2">CGMCC 1.12195</strain>
    </source>
</reference>
<evidence type="ECO:0000259" key="1">
    <source>
        <dbReference type="Pfam" id="PF00027"/>
    </source>
</evidence>
<dbReference type="Gene3D" id="2.60.120.10">
    <property type="entry name" value="Jelly Rolls"/>
    <property type="match status" value="1"/>
</dbReference>
<dbReference type="Pfam" id="PF00027">
    <property type="entry name" value="cNMP_binding"/>
    <property type="match status" value="1"/>
</dbReference>
<proteinExistence type="predicted"/>
<protein>
    <submittedName>
        <fullName evidence="2">Crp/Fnr family transcriptional regulator</fullName>
    </submittedName>
</protein>
<keyword evidence="3" id="KW-1185">Reference proteome</keyword>
<comment type="caution">
    <text evidence="2">The sequence shown here is derived from an EMBL/GenBank/DDBJ whole genome shotgun (WGS) entry which is preliminary data.</text>
</comment>
<organism evidence="2 3">
    <name type="scientific">Parapedobacter pyrenivorans</name>
    <dbReference type="NCBI Taxonomy" id="1305674"/>
    <lineage>
        <taxon>Bacteria</taxon>
        <taxon>Pseudomonadati</taxon>
        <taxon>Bacteroidota</taxon>
        <taxon>Sphingobacteriia</taxon>
        <taxon>Sphingobacteriales</taxon>
        <taxon>Sphingobacteriaceae</taxon>
        <taxon>Parapedobacter</taxon>
    </lineage>
</organism>
<accession>A0A917MGD3</accession>
<name>A0A917MGD3_9SPHI</name>
<dbReference type="AlphaFoldDB" id="A0A917MGD3"/>